<reference evidence="3" key="3">
    <citation type="submission" date="2015-04" db="UniProtKB">
        <authorList>
            <consortium name="EnsemblPlants"/>
        </authorList>
    </citation>
    <scope>IDENTIFICATION</scope>
    <source>
        <strain evidence="3">cv. Jemalong A17</strain>
    </source>
</reference>
<evidence type="ECO:0000313" key="2">
    <source>
        <dbReference type="EMBL" id="KEH32245.1"/>
    </source>
</evidence>
<sequence>MCGLITLATNQQQRQESNSKKGLEWSEPKSILGCFGCETHAHIPNARRTIENKSCMCVQHGMTDESNGYRCLQICSLLPYDYMAVLKMSVAKHKEIIHKEELEIKLDRRGHEHDADINDEEGKVDSEASDAVRDSRDKSCKS</sequence>
<protein>
    <submittedName>
        <fullName evidence="2 3">Uncharacterized protein</fullName>
    </submittedName>
</protein>
<reference evidence="2 4" key="1">
    <citation type="journal article" date="2011" name="Nature">
        <title>The Medicago genome provides insight into the evolution of rhizobial symbioses.</title>
        <authorList>
            <person name="Young N.D."/>
            <person name="Debelle F."/>
            <person name="Oldroyd G.E."/>
            <person name="Geurts R."/>
            <person name="Cannon S.B."/>
            <person name="Udvardi M.K."/>
            <person name="Benedito V.A."/>
            <person name="Mayer K.F."/>
            <person name="Gouzy J."/>
            <person name="Schoof H."/>
            <person name="Van de Peer Y."/>
            <person name="Proost S."/>
            <person name="Cook D.R."/>
            <person name="Meyers B.C."/>
            <person name="Spannagl M."/>
            <person name="Cheung F."/>
            <person name="De Mita S."/>
            <person name="Krishnakumar V."/>
            <person name="Gundlach H."/>
            <person name="Zhou S."/>
            <person name="Mudge J."/>
            <person name="Bharti A.K."/>
            <person name="Murray J.D."/>
            <person name="Naoumkina M.A."/>
            <person name="Rosen B."/>
            <person name="Silverstein K.A."/>
            <person name="Tang H."/>
            <person name="Rombauts S."/>
            <person name="Zhao P.X."/>
            <person name="Zhou P."/>
            <person name="Barbe V."/>
            <person name="Bardou P."/>
            <person name="Bechner M."/>
            <person name="Bellec A."/>
            <person name="Berger A."/>
            <person name="Berges H."/>
            <person name="Bidwell S."/>
            <person name="Bisseling T."/>
            <person name="Choisne N."/>
            <person name="Couloux A."/>
            <person name="Denny R."/>
            <person name="Deshpande S."/>
            <person name="Dai X."/>
            <person name="Doyle J.J."/>
            <person name="Dudez A.M."/>
            <person name="Farmer A.D."/>
            <person name="Fouteau S."/>
            <person name="Franken C."/>
            <person name="Gibelin C."/>
            <person name="Gish J."/>
            <person name="Goldstein S."/>
            <person name="Gonzalez A.J."/>
            <person name="Green P.J."/>
            <person name="Hallab A."/>
            <person name="Hartog M."/>
            <person name="Hua A."/>
            <person name="Humphray S.J."/>
            <person name="Jeong D.H."/>
            <person name="Jing Y."/>
            <person name="Jocker A."/>
            <person name="Kenton S.M."/>
            <person name="Kim D.J."/>
            <person name="Klee K."/>
            <person name="Lai H."/>
            <person name="Lang C."/>
            <person name="Lin S."/>
            <person name="Macmil S.L."/>
            <person name="Magdelenat G."/>
            <person name="Matthews L."/>
            <person name="McCorrison J."/>
            <person name="Monaghan E.L."/>
            <person name="Mun J.H."/>
            <person name="Najar F.Z."/>
            <person name="Nicholson C."/>
            <person name="Noirot C."/>
            <person name="O'Bleness M."/>
            <person name="Paule C.R."/>
            <person name="Poulain J."/>
            <person name="Prion F."/>
            <person name="Qin B."/>
            <person name="Qu C."/>
            <person name="Retzel E.F."/>
            <person name="Riddle C."/>
            <person name="Sallet E."/>
            <person name="Samain S."/>
            <person name="Samson N."/>
            <person name="Sanders I."/>
            <person name="Saurat O."/>
            <person name="Scarpelli C."/>
            <person name="Schiex T."/>
            <person name="Segurens B."/>
            <person name="Severin A.J."/>
            <person name="Sherrier D.J."/>
            <person name="Shi R."/>
            <person name="Sims S."/>
            <person name="Singer S.R."/>
            <person name="Sinharoy S."/>
            <person name="Sterck L."/>
            <person name="Viollet A."/>
            <person name="Wang B.B."/>
            <person name="Wang K."/>
            <person name="Wang M."/>
            <person name="Wang X."/>
            <person name="Warfsmann J."/>
            <person name="Weissenbach J."/>
            <person name="White D.D."/>
            <person name="White J.D."/>
            <person name="Wiley G.B."/>
            <person name="Wincker P."/>
            <person name="Xing Y."/>
            <person name="Yang L."/>
            <person name="Yao Z."/>
            <person name="Ying F."/>
            <person name="Zhai J."/>
            <person name="Zhou L."/>
            <person name="Zuber A."/>
            <person name="Denarie J."/>
            <person name="Dixon R.A."/>
            <person name="May G.D."/>
            <person name="Schwartz D.C."/>
            <person name="Rogers J."/>
            <person name="Quetier F."/>
            <person name="Town C.D."/>
            <person name="Roe B.A."/>
        </authorList>
    </citation>
    <scope>NUCLEOTIDE SEQUENCE [LARGE SCALE GENOMIC DNA]</scope>
    <source>
        <strain evidence="2">A17</strain>
        <strain evidence="3 4">cv. Jemalong A17</strain>
    </source>
</reference>
<proteinExistence type="predicted"/>
<dbReference type="HOGENOM" id="CLU_1818714_0_0_1"/>
<dbReference type="EnsemblPlants" id="KEH32245">
    <property type="protein sequence ID" value="KEH32245"/>
    <property type="gene ID" value="MTR_4g117830"/>
</dbReference>
<dbReference type="Proteomes" id="UP000002051">
    <property type="component" value="Chromosome 4"/>
</dbReference>
<evidence type="ECO:0000313" key="4">
    <source>
        <dbReference type="Proteomes" id="UP000002051"/>
    </source>
</evidence>
<evidence type="ECO:0000256" key="1">
    <source>
        <dbReference type="SAM" id="MobiDB-lite"/>
    </source>
</evidence>
<name>A0A072V2A9_MEDTR</name>
<reference evidence="2 4" key="2">
    <citation type="journal article" date="2014" name="BMC Genomics">
        <title>An improved genome release (version Mt4.0) for the model legume Medicago truncatula.</title>
        <authorList>
            <person name="Tang H."/>
            <person name="Krishnakumar V."/>
            <person name="Bidwell S."/>
            <person name="Rosen B."/>
            <person name="Chan A."/>
            <person name="Zhou S."/>
            <person name="Gentzbittel L."/>
            <person name="Childs K.L."/>
            <person name="Yandell M."/>
            <person name="Gundlach H."/>
            <person name="Mayer K.F."/>
            <person name="Schwartz D.C."/>
            <person name="Town C.D."/>
        </authorList>
    </citation>
    <scope>GENOME REANNOTATION</scope>
    <source>
        <strain evidence="2">A17</strain>
        <strain evidence="3 4">cv. Jemalong A17</strain>
    </source>
</reference>
<dbReference type="AlphaFoldDB" id="A0A072V2A9"/>
<evidence type="ECO:0000313" key="3">
    <source>
        <dbReference type="EnsemblPlants" id="KEH32245"/>
    </source>
</evidence>
<accession>A0A072V2A9</accession>
<dbReference type="EMBL" id="CM001220">
    <property type="protein sequence ID" value="KEH32245.1"/>
    <property type="molecule type" value="Genomic_DNA"/>
</dbReference>
<keyword evidence="4" id="KW-1185">Reference proteome</keyword>
<organism evidence="2 4">
    <name type="scientific">Medicago truncatula</name>
    <name type="common">Barrel medic</name>
    <name type="synonym">Medicago tribuloides</name>
    <dbReference type="NCBI Taxonomy" id="3880"/>
    <lineage>
        <taxon>Eukaryota</taxon>
        <taxon>Viridiplantae</taxon>
        <taxon>Streptophyta</taxon>
        <taxon>Embryophyta</taxon>
        <taxon>Tracheophyta</taxon>
        <taxon>Spermatophyta</taxon>
        <taxon>Magnoliopsida</taxon>
        <taxon>eudicotyledons</taxon>
        <taxon>Gunneridae</taxon>
        <taxon>Pentapetalae</taxon>
        <taxon>rosids</taxon>
        <taxon>fabids</taxon>
        <taxon>Fabales</taxon>
        <taxon>Fabaceae</taxon>
        <taxon>Papilionoideae</taxon>
        <taxon>50 kb inversion clade</taxon>
        <taxon>NPAAA clade</taxon>
        <taxon>Hologalegina</taxon>
        <taxon>IRL clade</taxon>
        <taxon>Trifolieae</taxon>
        <taxon>Medicago</taxon>
    </lineage>
</organism>
<feature type="region of interest" description="Disordered" evidence="1">
    <location>
        <begin position="107"/>
        <end position="142"/>
    </location>
</feature>
<gene>
    <name evidence="2" type="ordered locus">MTR_4g117830</name>
</gene>